<dbReference type="InterPro" id="IPR009057">
    <property type="entry name" value="Homeodomain-like_sf"/>
</dbReference>
<dbReference type="EMBL" id="JACHGB010000004">
    <property type="protein sequence ID" value="MBB5272102.1"/>
    <property type="molecule type" value="Genomic_DNA"/>
</dbReference>
<dbReference type="InterPro" id="IPR005412">
    <property type="entry name" value="Fis_DNA-bd"/>
</dbReference>
<dbReference type="GO" id="GO:0006355">
    <property type="term" value="P:regulation of DNA-templated transcription"/>
    <property type="evidence" value="ECO:0007669"/>
    <property type="project" value="InterPro"/>
</dbReference>
<evidence type="ECO:0000313" key="6">
    <source>
        <dbReference type="Proteomes" id="UP000532440"/>
    </source>
</evidence>
<proteinExistence type="inferred from homology"/>
<dbReference type="PANTHER" id="PTHR47918">
    <property type="entry name" value="DNA-BINDING PROTEIN FIS"/>
    <property type="match status" value="1"/>
</dbReference>
<dbReference type="GO" id="GO:0043565">
    <property type="term" value="F:sequence-specific DNA binding"/>
    <property type="evidence" value="ECO:0007669"/>
    <property type="project" value="InterPro"/>
</dbReference>
<name>A0A7W8HHE5_9BURK</name>
<keyword evidence="2" id="KW-0238">DNA-binding</keyword>
<evidence type="ECO:0000256" key="2">
    <source>
        <dbReference type="ARBA" id="ARBA00023125"/>
    </source>
</evidence>
<dbReference type="PIRSF" id="PIRSF002097">
    <property type="entry name" value="DNA-binding_Fis"/>
    <property type="match status" value="1"/>
</dbReference>
<organism evidence="5 6">
    <name type="scientific">Quisquiliibacterium transsilvanicum</name>
    <dbReference type="NCBI Taxonomy" id="1549638"/>
    <lineage>
        <taxon>Bacteria</taxon>
        <taxon>Pseudomonadati</taxon>
        <taxon>Pseudomonadota</taxon>
        <taxon>Betaproteobacteria</taxon>
        <taxon>Burkholderiales</taxon>
        <taxon>Burkholderiaceae</taxon>
        <taxon>Quisquiliibacterium</taxon>
    </lineage>
</organism>
<evidence type="ECO:0000259" key="4">
    <source>
        <dbReference type="Pfam" id="PF02954"/>
    </source>
</evidence>
<dbReference type="SUPFAM" id="SSF46689">
    <property type="entry name" value="Homeodomain-like"/>
    <property type="match status" value="1"/>
</dbReference>
<dbReference type="PRINTS" id="PR01590">
    <property type="entry name" value="HTHFIS"/>
</dbReference>
<evidence type="ECO:0000256" key="1">
    <source>
        <dbReference type="ARBA" id="ARBA00008559"/>
    </source>
</evidence>
<sequence>MTKPQTIDEAVTRNLEKYFRDLDGTPPSCIYEMVMRAVERPMLEVVMKQAQGNQLRASEMLGINRNTLRKKLQAHGML</sequence>
<protein>
    <recommendedName>
        <fullName evidence="3">Putative Fis-like DNA-binding protein</fullName>
    </recommendedName>
</protein>
<dbReference type="NCBIfam" id="NF002517">
    <property type="entry name" value="PRK01905.1"/>
    <property type="match status" value="1"/>
</dbReference>
<feature type="domain" description="DNA binding HTH" evidence="4">
    <location>
        <begin position="35"/>
        <end position="74"/>
    </location>
</feature>
<reference evidence="5 6" key="1">
    <citation type="submission" date="2020-08" db="EMBL/GenBank/DDBJ databases">
        <title>Genomic Encyclopedia of Type Strains, Phase IV (KMG-IV): sequencing the most valuable type-strain genomes for metagenomic binning, comparative biology and taxonomic classification.</title>
        <authorList>
            <person name="Goeker M."/>
        </authorList>
    </citation>
    <scope>NUCLEOTIDE SEQUENCE [LARGE SCALE GENOMIC DNA]</scope>
    <source>
        <strain evidence="5 6">DSM 29781</strain>
    </source>
</reference>
<dbReference type="Gene3D" id="1.10.10.60">
    <property type="entry name" value="Homeodomain-like"/>
    <property type="match status" value="1"/>
</dbReference>
<dbReference type="InterPro" id="IPR050207">
    <property type="entry name" value="Trans_regulatory_Fis"/>
</dbReference>
<dbReference type="Proteomes" id="UP000532440">
    <property type="component" value="Unassembled WGS sequence"/>
</dbReference>
<gene>
    <name evidence="5" type="ORF">HNQ70_002116</name>
</gene>
<evidence type="ECO:0000256" key="3">
    <source>
        <dbReference type="ARBA" id="ARBA00029540"/>
    </source>
</evidence>
<dbReference type="InterPro" id="IPR002197">
    <property type="entry name" value="HTH_Fis"/>
</dbReference>
<evidence type="ECO:0000313" key="5">
    <source>
        <dbReference type="EMBL" id="MBB5272102.1"/>
    </source>
</evidence>
<dbReference type="RefSeq" id="WP_183967192.1">
    <property type="nucleotide sequence ID" value="NZ_BAABEW010000002.1"/>
</dbReference>
<comment type="similarity">
    <text evidence="1">Belongs to the transcriptional regulatory Fis family.</text>
</comment>
<accession>A0A7W8HHE5</accession>
<dbReference type="PANTHER" id="PTHR47918:SF1">
    <property type="entry name" value="DNA-BINDING PROTEIN FIS"/>
    <property type="match status" value="1"/>
</dbReference>
<comment type="caution">
    <text evidence="5">The sequence shown here is derived from an EMBL/GenBank/DDBJ whole genome shotgun (WGS) entry which is preliminary data.</text>
</comment>
<dbReference type="AlphaFoldDB" id="A0A7W8HHE5"/>
<keyword evidence="6" id="KW-1185">Reference proteome</keyword>
<dbReference type="Pfam" id="PF02954">
    <property type="entry name" value="HTH_8"/>
    <property type="match status" value="1"/>
</dbReference>